<keyword evidence="2" id="KW-1185">Reference proteome</keyword>
<protein>
    <recommendedName>
        <fullName evidence="3">Lipoprotein</fullName>
    </recommendedName>
</protein>
<organism evidence="1 2">
    <name type="scientific">Algoriphagus aestuariicola</name>
    <dbReference type="NCBI Taxonomy" id="1852016"/>
    <lineage>
        <taxon>Bacteria</taxon>
        <taxon>Pseudomonadati</taxon>
        <taxon>Bacteroidota</taxon>
        <taxon>Cytophagia</taxon>
        <taxon>Cytophagales</taxon>
        <taxon>Cyclobacteriaceae</taxon>
        <taxon>Algoriphagus</taxon>
    </lineage>
</organism>
<name>A0ABS3BK17_9BACT</name>
<sequence length="204" mass="22023">MKILSNVFFKPVFLIGLLLVFGGCDLIQDTFPESDAKGKISCKVNGEAFEAAGNKSIAAMDFVVAEMEREGNTFLLTVVGVSQHDGGGALAVGFKLGGYSLADIQAGTTLTQWNYDESIIGDFEGVMGGVEERASANSDEAKYKASSNHADLMSLTVTEFDTLQKKLSGTFYFKAKDQYNGTEVEVTEGEFFNLNWTEKGSVTD</sequence>
<reference evidence="1 2" key="1">
    <citation type="submission" date="2021-03" db="EMBL/GenBank/DDBJ databases">
        <title>novel species isolated from a fishpond in China.</title>
        <authorList>
            <person name="Lu H."/>
            <person name="Cai Z."/>
        </authorList>
    </citation>
    <scope>NUCLEOTIDE SEQUENCE [LARGE SCALE GENOMIC DNA]</scope>
    <source>
        <strain evidence="1 2">JCM 31546</strain>
    </source>
</reference>
<evidence type="ECO:0000313" key="2">
    <source>
        <dbReference type="Proteomes" id="UP000664698"/>
    </source>
</evidence>
<dbReference type="RefSeq" id="WP_206567632.1">
    <property type="nucleotide sequence ID" value="NZ_JAFKCW010000001.1"/>
</dbReference>
<dbReference type="Proteomes" id="UP000664698">
    <property type="component" value="Unassembled WGS sequence"/>
</dbReference>
<dbReference type="PROSITE" id="PS51257">
    <property type="entry name" value="PROKAR_LIPOPROTEIN"/>
    <property type="match status" value="1"/>
</dbReference>
<accession>A0ABS3BK17</accession>
<comment type="caution">
    <text evidence="1">The sequence shown here is derived from an EMBL/GenBank/DDBJ whole genome shotgun (WGS) entry which is preliminary data.</text>
</comment>
<evidence type="ECO:0008006" key="3">
    <source>
        <dbReference type="Google" id="ProtNLM"/>
    </source>
</evidence>
<proteinExistence type="predicted"/>
<dbReference type="EMBL" id="JAFKCW010000001">
    <property type="protein sequence ID" value="MBN7799645.1"/>
    <property type="molecule type" value="Genomic_DNA"/>
</dbReference>
<evidence type="ECO:0000313" key="1">
    <source>
        <dbReference type="EMBL" id="MBN7799645.1"/>
    </source>
</evidence>
<gene>
    <name evidence="1" type="ORF">J0A67_02180</name>
</gene>